<dbReference type="PANTHER" id="PTHR31912">
    <property type="entry name" value="IP13529P"/>
    <property type="match status" value="1"/>
</dbReference>
<dbReference type="OMA" id="NSIFRAC"/>
<proteinExistence type="predicted"/>
<dbReference type="PANTHER" id="PTHR31912:SF34">
    <property type="entry name" value="NOTOCHORD-RELATED PROTEIN"/>
    <property type="match status" value="1"/>
</dbReference>
<organism evidence="1 2">
    <name type="scientific">Auricularia subglabra (strain TFB-10046 / SS5)</name>
    <name type="common">White-rot fungus</name>
    <name type="synonym">Auricularia delicata (strain TFB10046)</name>
    <dbReference type="NCBI Taxonomy" id="717982"/>
    <lineage>
        <taxon>Eukaryota</taxon>
        <taxon>Fungi</taxon>
        <taxon>Dikarya</taxon>
        <taxon>Basidiomycota</taxon>
        <taxon>Agaricomycotina</taxon>
        <taxon>Agaricomycetes</taxon>
        <taxon>Auriculariales</taxon>
        <taxon>Auriculariaceae</taxon>
        <taxon>Auricularia</taxon>
    </lineage>
</organism>
<dbReference type="InParanoid" id="J0D4H1"/>
<accession>J0D4H1</accession>
<feature type="non-terminal residue" evidence="1">
    <location>
        <position position="1"/>
    </location>
</feature>
<keyword evidence="2" id="KW-1185">Reference proteome</keyword>
<gene>
    <name evidence="1" type="ORF">AURDEDRAFT_42699</name>
</gene>
<name>J0D4H1_AURST</name>
<reference evidence="2" key="1">
    <citation type="journal article" date="2012" name="Science">
        <title>The Paleozoic origin of enzymatic lignin decomposition reconstructed from 31 fungal genomes.</title>
        <authorList>
            <person name="Floudas D."/>
            <person name="Binder M."/>
            <person name="Riley R."/>
            <person name="Barry K."/>
            <person name="Blanchette R.A."/>
            <person name="Henrissat B."/>
            <person name="Martinez A.T."/>
            <person name="Otillar R."/>
            <person name="Spatafora J.W."/>
            <person name="Yadav J.S."/>
            <person name="Aerts A."/>
            <person name="Benoit I."/>
            <person name="Boyd A."/>
            <person name="Carlson A."/>
            <person name="Copeland A."/>
            <person name="Coutinho P.M."/>
            <person name="de Vries R.P."/>
            <person name="Ferreira P."/>
            <person name="Findley K."/>
            <person name="Foster B."/>
            <person name="Gaskell J."/>
            <person name="Glotzer D."/>
            <person name="Gorecki P."/>
            <person name="Heitman J."/>
            <person name="Hesse C."/>
            <person name="Hori C."/>
            <person name="Igarashi K."/>
            <person name="Jurgens J.A."/>
            <person name="Kallen N."/>
            <person name="Kersten P."/>
            <person name="Kohler A."/>
            <person name="Kuees U."/>
            <person name="Kumar T.K.A."/>
            <person name="Kuo A."/>
            <person name="LaButti K."/>
            <person name="Larrondo L.F."/>
            <person name="Lindquist E."/>
            <person name="Ling A."/>
            <person name="Lombard V."/>
            <person name="Lucas S."/>
            <person name="Lundell T."/>
            <person name="Martin R."/>
            <person name="McLaughlin D.J."/>
            <person name="Morgenstern I."/>
            <person name="Morin E."/>
            <person name="Murat C."/>
            <person name="Nagy L.G."/>
            <person name="Nolan M."/>
            <person name="Ohm R.A."/>
            <person name="Patyshakuliyeva A."/>
            <person name="Rokas A."/>
            <person name="Ruiz-Duenas F.J."/>
            <person name="Sabat G."/>
            <person name="Salamov A."/>
            <person name="Samejima M."/>
            <person name="Schmutz J."/>
            <person name="Slot J.C."/>
            <person name="St John F."/>
            <person name="Stenlid J."/>
            <person name="Sun H."/>
            <person name="Sun S."/>
            <person name="Syed K."/>
            <person name="Tsang A."/>
            <person name="Wiebenga A."/>
            <person name="Young D."/>
            <person name="Pisabarro A."/>
            <person name="Eastwood D.C."/>
            <person name="Martin F."/>
            <person name="Cullen D."/>
            <person name="Grigoriev I.V."/>
            <person name="Hibbett D.S."/>
        </authorList>
    </citation>
    <scope>NUCLEOTIDE SEQUENCE [LARGE SCALE GENOMIC DNA]</scope>
    <source>
        <strain evidence="2">TFB10046</strain>
    </source>
</reference>
<feature type="non-terminal residue" evidence="1">
    <location>
        <position position="913"/>
    </location>
</feature>
<dbReference type="AlphaFoldDB" id="J0D4H1"/>
<dbReference type="KEGG" id="adl:AURDEDRAFT_42699"/>
<dbReference type="Proteomes" id="UP000006514">
    <property type="component" value="Unassembled WGS sequence"/>
</dbReference>
<dbReference type="eggNOG" id="ENOG502SJ45">
    <property type="taxonomic scope" value="Eukaryota"/>
</dbReference>
<sequence length="913" mass="102524">FLLILLDSLPRLRLSDAQMRIILWVMALCGARNVPSLHKLRKWQKKLHKCGSSTTGHRSALGNVFYSNNICGTIAMDFAKPVVSQAMRHYPEISSTGISEIRQAGRWGEMDLGTLMPMHVAGGEHYYVNELCGLKSGRFFVPKLWHLRDDWLHASGHSCRTNADGTLHVISDHFALVPASEFVASFPTLVEQGRLPGFDVECCESDRQAMPNPLRELADGCELYSVFLNIFGDDVSGNVSKQYNKHNNIYITNLNLPSSMLSQEFFVHFFSTWPHASTGEQFAALRAQMEGTHTHPYLAFNAATSAPCKFRLFPFVFCADNPQQSDECSCALGQATRNCRKCHNRRRPPETTTEGDIAWYIHNFSASTFAPAAETLAEVNNQLGLACADGITAVKRSQTSTGVKDRLAEHWIAQLLQQVKDLKAKDRSLTKDQLASKLQSWLAEQPGEKRNVLLDWLGLDPHRDTPVEILHTVLLGIVKYMWHSLHTSWTSTPQKAELFVLRLQASDIHGLNIPPLRAAYMMQYKNGLIGKHFKSLGQLSAFHVHDLASAAQFRLVKAIGALLPVLWYPLIKNMETYLAELQILIDNVLAAFTIIDPLRILEKVKIHILTHLIEDIRRFGPAVRFATEIFECFNAIFRMCSVLSNHLAPSHDIALALADMDRVKHIVSGGYWFDGSAWVQAGEKVREVLVKHRIIQQYLGWTPEKEHHCMLIMSHAGTVKPAPAKKRKDRAFSQAELALLNDAAVAARVRETTWSSALSVTSHTGDVCPVESWVAFEDSQKRLIGCIVDIMTPSHVTSLRPLVKVDQFTVGTALHPVLDMPVLKYDRTVFVSPKNILFAINVQHDCISCKCSATGTRILQQERQDSGVTVPTWAHSPARRYVINTHAIHNAMELRELLPRELTYPKAIWADRE</sequence>
<dbReference type="EMBL" id="JH688137">
    <property type="protein sequence ID" value="EJD33639.1"/>
    <property type="molecule type" value="Genomic_DNA"/>
</dbReference>
<protein>
    <submittedName>
        <fullName evidence="1">Uncharacterized protein</fullName>
    </submittedName>
</protein>
<dbReference type="OrthoDB" id="2246127at2759"/>
<evidence type="ECO:0000313" key="1">
    <source>
        <dbReference type="EMBL" id="EJD33639.1"/>
    </source>
</evidence>
<evidence type="ECO:0000313" key="2">
    <source>
        <dbReference type="Proteomes" id="UP000006514"/>
    </source>
</evidence>